<feature type="binding site" evidence="13">
    <location>
        <position position="69"/>
    </location>
    <ligand>
        <name>Zn(2+)</name>
        <dbReference type="ChEBI" id="CHEBI:29105"/>
    </ligand>
</feature>
<sequence length="682" mass="78937">MIDRYKHQQLRIGPVSPQQIRAWANKILPNGEIVGEVTKPYTFHYKTNKPEKDGLFCERIFGPIKSRICACGNYRAIRAEKEDPKFCEQCGVEFVDSRIRRYQMGYIKLACPVTHVWYLKRLPSYIANLLDKPLKELEGLVYCDFSFARPISKKPTFLRLRGSFEYEIQSRKYSIPLFFTTQGFETFRNREISTGADAIREQLSDSDLRIIIDNSLVEWKELGDEGSTGNEWEDRKIRRRKDFLVRRMELAKHFIRTNVEPEWMVLCLLPVLPPELRPIIQTDGGKLMSSDINELYRRVIYRNNTLTDLLATSRSTPGELVMCQEKLVQEAVDTLLDNGIRGQSMRDGYNKVYKSFSDVIEGKEGRFRETLLGKRVDYSGRSVIVVGPSLSLHQCGLPREIAIELFQTFLIRGLIRQHVASNIGIAKSKIREKEPIVWEILQEVMRGHPVLLNRAPTLHRLGIQAFQPILVEGRAICLHPLVCKGFNADFDGDQMAVHVPLSLEAQAEARLLMFSHINLLSPAIGDPISVPTQDMLIGLYVLTIRNRRGICANRHNTYNRGNYQNNTVDNNDYKYTKEKELYFCSSYDVLGAYRQKRISLDSPLWLRWRLDQRVIGSREVPIELQYESLGTYHEIYEHYLIVGSVKKEIHCIYIRTTLGHISFYREIEEAIQGFCRAYSYAI</sequence>
<name>A0A143FXJ8_9LILI</name>
<comment type="function">
    <text evidence="1 13 14">DNA-dependent RNA polymerase catalyzes the transcription of DNA into RNA using the four ribonucleoside triphosphates as substrates.</text>
</comment>
<dbReference type="PANTHER" id="PTHR19376">
    <property type="entry name" value="DNA-DIRECTED RNA POLYMERASE"/>
    <property type="match status" value="1"/>
</dbReference>
<keyword evidence="5 16" id="KW-0934">Plastid</keyword>
<evidence type="ECO:0000313" key="16">
    <source>
        <dbReference type="EMBL" id="AMW67163.1"/>
    </source>
</evidence>
<evidence type="ECO:0000256" key="5">
    <source>
        <dbReference type="ARBA" id="ARBA00022640"/>
    </source>
</evidence>
<comment type="catalytic activity">
    <reaction evidence="12 13 14">
        <text>RNA(n) + a ribonucleoside 5'-triphosphate = RNA(n+1) + diphosphate</text>
        <dbReference type="Rhea" id="RHEA:21248"/>
        <dbReference type="Rhea" id="RHEA-COMP:14527"/>
        <dbReference type="Rhea" id="RHEA-COMP:17342"/>
        <dbReference type="ChEBI" id="CHEBI:33019"/>
        <dbReference type="ChEBI" id="CHEBI:61557"/>
        <dbReference type="ChEBI" id="CHEBI:140395"/>
        <dbReference type="EC" id="2.7.7.6"/>
    </reaction>
</comment>
<gene>
    <name evidence="13 16" type="primary">rpoC1</name>
</gene>
<feature type="binding site" evidence="13">
    <location>
        <position position="71"/>
    </location>
    <ligand>
        <name>Zn(2+)</name>
        <dbReference type="ChEBI" id="CHEBI:29105"/>
    </ligand>
</feature>
<evidence type="ECO:0000256" key="3">
    <source>
        <dbReference type="ARBA" id="ARBA00022478"/>
    </source>
</evidence>
<feature type="binding site" evidence="13">
    <location>
        <position position="491"/>
    </location>
    <ligand>
        <name>Mg(2+)</name>
        <dbReference type="ChEBI" id="CHEBI:18420"/>
    </ligand>
</feature>
<dbReference type="InterPro" id="IPR000722">
    <property type="entry name" value="RNA_pol_asu"/>
</dbReference>
<comment type="cofactor">
    <cofactor evidence="13">
        <name>Mg(2+)</name>
        <dbReference type="ChEBI" id="CHEBI:18420"/>
    </cofactor>
    <text evidence="13">Binds 1 Mg(2+) ion per subunit.</text>
</comment>
<dbReference type="Pfam" id="PF00623">
    <property type="entry name" value="RNA_pol_Rpb1_2"/>
    <property type="match status" value="2"/>
</dbReference>
<comment type="cofactor">
    <cofactor evidence="13">
        <name>Zn(2+)</name>
        <dbReference type="ChEBI" id="CHEBI:29105"/>
    </cofactor>
    <text evidence="13">Binds 1 Zn(2+) ion per subunit.</text>
</comment>
<dbReference type="GO" id="GO:0000287">
    <property type="term" value="F:magnesium ion binding"/>
    <property type="evidence" value="ECO:0007669"/>
    <property type="project" value="UniProtKB-UniRule"/>
</dbReference>
<feature type="binding site" evidence="13">
    <location>
        <position position="87"/>
    </location>
    <ligand>
        <name>Zn(2+)</name>
        <dbReference type="ChEBI" id="CHEBI:29105"/>
    </ligand>
</feature>
<dbReference type="EC" id="2.7.7.6" evidence="13"/>
<evidence type="ECO:0000256" key="13">
    <source>
        <dbReference type="HAMAP-Rule" id="MF_01323"/>
    </source>
</evidence>
<evidence type="ECO:0000256" key="11">
    <source>
        <dbReference type="ARBA" id="ARBA00023163"/>
    </source>
</evidence>
<feature type="binding site" evidence="13">
    <location>
        <position position="493"/>
    </location>
    <ligand>
        <name>Mg(2+)</name>
        <dbReference type="ChEBI" id="CHEBI:18420"/>
    </ligand>
</feature>
<dbReference type="InterPro" id="IPR007080">
    <property type="entry name" value="RNA_pol_Rpb1_1"/>
</dbReference>
<dbReference type="Gene3D" id="1.10.274.100">
    <property type="entry name" value="RNA polymerase Rpb1, domain 3"/>
    <property type="match status" value="1"/>
</dbReference>
<evidence type="ECO:0000256" key="1">
    <source>
        <dbReference type="ARBA" id="ARBA00004026"/>
    </source>
</evidence>
<dbReference type="Gene3D" id="4.10.860.120">
    <property type="entry name" value="RNA polymerase II, clamp domain"/>
    <property type="match status" value="1"/>
</dbReference>
<dbReference type="PANTHER" id="PTHR19376:SF54">
    <property type="entry name" value="DNA-DIRECTED RNA POLYMERASE SUBUNIT BETA"/>
    <property type="match status" value="1"/>
</dbReference>
<keyword evidence="6 13" id="KW-0808">Transferase</keyword>
<evidence type="ECO:0000256" key="6">
    <source>
        <dbReference type="ARBA" id="ARBA00022679"/>
    </source>
</evidence>
<dbReference type="GeneID" id="27250667"/>
<evidence type="ECO:0000256" key="2">
    <source>
        <dbReference type="ARBA" id="ARBA00007207"/>
    </source>
</evidence>
<evidence type="ECO:0000256" key="7">
    <source>
        <dbReference type="ARBA" id="ARBA00022695"/>
    </source>
</evidence>
<dbReference type="FunFam" id="4.10.860.120:FF:000007">
    <property type="entry name" value="DNA-directed RNA polymerase subunit gamma"/>
    <property type="match status" value="1"/>
</dbReference>
<feature type="binding site" evidence="13">
    <location>
        <position position="90"/>
    </location>
    <ligand>
        <name>Zn(2+)</name>
        <dbReference type="ChEBI" id="CHEBI:29105"/>
    </ligand>
</feature>
<protein>
    <recommendedName>
        <fullName evidence="13">DNA-directed RNA polymerase subunit gamma</fullName>
        <shortName evidence="13">RNAP subunit gamma</shortName>
        <ecNumber evidence="13">2.7.7.6</ecNumber>
    </recommendedName>
    <alternativeName>
        <fullName evidence="13">RNA polymerase subunit gamma</fullName>
    </alternativeName>
    <alternativeName>
        <fullName evidence="13">Transcriptase subunit gamma</fullName>
    </alternativeName>
</protein>
<evidence type="ECO:0000256" key="4">
    <source>
        <dbReference type="ARBA" id="ARBA00022528"/>
    </source>
</evidence>
<reference evidence="16" key="1">
    <citation type="journal article" date="2016" name="New Phytol.">
        <title>Plastid genomes reveal support for deep phylogenetic relationships and extensive rate variation among palms and other commelinid monocots.</title>
        <authorList>
            <person name="Barrett C.F."/>
            <person name="Baker W.J."/>
            <person name="Comer J.R."/>
            <person name="Conran J.G."/>
            <person name="Lahmeyer S.C."/>
            <person name="Leebens-Mack J.H."/>
            <person name="Li J."/>
            <person name="Lim G.S."/>
            <person name="Mayfield-Jones D.R."/>
            <person name="Perez L."/>
            <person name="Medina J."/>
            <person name="Pires J.C."/>
            <person name="Santos C."/>
            <person name="Wm Stevenson D."/>
            <person name="Zomlefer W.B."/>
            <person name="Davis J.I."/>
        </authorList>
    </citation>
    <scope>NUCLEOTIDE SEQUENCE</scope>
</reference>
<dbReference type="InterPro" id="IPR034678">
    <property type="entry name" value="RNApol_RpoC1"/>
</dbReference>
<organism evidence="16">
    <name type="scientific">Arenga caudata</name>
    <dbReference type="NCBI Taxonomy" id="131256"/>
    <lineage>
        <taxon>Eukaryota</taxon>
        <taxon>Viridiplantae</taxon>
        <taxon>Streptophyta</taxon>
        <taxon>Embryophyta</taxon>
        <taxon>Tracheophyta</taxon>
        <taxon>Spermatophyta</taxon>
        <taxon>Magnoliopsida</taxon>
        <taxon>Liliopsida</taxon>
        <taxon>Arecaceae</taxon>
        <taxon>Coryphoideae</taxon>
        <taxon>Caryoteae</taxon>
        <taxon>Arenga</taxon>
    </lineage>
</organism>
<keyword evidence="11 13" id="KW-0804">Transcription</keyword>
<evidence type="ECO:0000256" key="14">
    <source>
        <dbReference type="RuleBase" id="RU004279"/>
    </source>
</evidence>
<keyword evidence="9 13" id="KW-0862">Zinc</keyword>
<keyword evidence="8 13" id="KW-0479">Metal-binding</keyword>
<evidence type="ECO:0000256" key="12">
    <source>
        <dbReference type="ARBA" id="ARBA00048552"/>
    </source>
</evidence>
<evidence type="ECO:0000256" key="8">
    <source>
        <dbReference type="ARBA" id="ARBA00022723"/>
    </source>
</evidence>
<dbReference type="GO" id="GO:0003899">
    <property type="term" value="F:DNA-directed RNA polymerase activity"/>
    <property type="evidence" value="ECO:0007669"/>
    <property type="project" value="UniProtKB-UniRule"/>
</dbReference>
<geneLocation type="plastid" evidence="16"/>
<dbReference type="InterPro" id="IPR045867">
    <property type="entry name" value="DNA-dir_RpoC_beta_prime"/>
</dbReference>
<comment type="similarity">
    <text evidence="2 13">Belongs to the RNA polymerase beta' chain family. RpoC1 subfamily.</text>
</comment>
<dbReference type="GO" id="GO:0000428">
    <property type="term" value="C:DNA-directed RNA polymerase complex"/>
    <property type="evidence" value="ECO:0007669"/>
    <property type="project" value="UniProtKB-KW"/>
</dbReference>
<accession>A0A143FXJ8</accession>
<dbReference type="GO" id="GO:0003677">
    <property type="term" value="F:DNA binding"/>
    <property type="evidence" value="ECO:0007669"/>
    <property type="project" value="UniProtKB-UniRule"/>
</dbReference>
<dbReference type="Gene3D" id="1.10.40.90">
    <property type="match status" value="1"/>
</dbReference>
<dbReference type="Pfam" id="PF04997">
    <property type="entry name" value="RNA_pol_Rpb1_1"/>
    <property type="match status" value="1"/>
</dbReference>
<evidence type="ECO:0000259" key="15">
    <source>
        <dbReference type="SMART" id="SM00663"/>
    </source>
</evidence>
<dbReference type="GO" id="GO:0008270">
    <property type="term" value="F:zinc ion binding"/>
    <property type="evidence" value="ECO:0007669"/>
    <property type="project" value="UniProtKB-UniRule"/>
</dbReference>
<dbReference type="GO" id="GO:0006351">
    <property type="term" value="P:DNA-templated transcription"/>
    <property type="evidence" value="ECO:0007669"/>
    <property type="project" value="UniProtKB-UniRule"/>
</dbReference>
<dbReference type="SUPFAM" id="SSF64484">
    <property type="entry name" value="beta and beta-prime subunits of DNA dependent RNA-polymerase"/>
    <property type="match status" value="1"/>
</dbReference>
<dbReference type="Gene3D" id="2.40.40.20">
    <property type="match status" value="1"/>
</dbReference>
<keyword evidence="10 13" id="KW-0460">Magnesium</keyword>
<dbReference type="InterPro" id="IPR006592">
    <property type="entry name" value="RNA_pol_N"/>
</dbReference>
<dbReference type="EMBL" id="KT312939">
    <property type="protein sequence ID" value="AMW67163.1"/>
    <property type="molecule type" value="Genomic_DNA"/>
</dbReference>
<keyword evidence="7 13" id="KW-0548">Nucleotidyltransferase</keyword>
<dbReference type="AlphaFoldDB" id="A0A143FXJ8"/>
<proteinExistence type="inferred from homology"/>
<keyword evidence="3 13" id="KW-0240">DNA-directed RNA polymerase</keyword>
<feature type="binding site" evidence="13">
    <location>
        <position position="489"/>
    </location>
    <ligand>
        <name>Mg(2+)</name>
        <dbReference type="ChEBI" id="CHEBI:18420"/>
    </ligand>
</feature>
<dbReference type="RefSeq" id="YP_009249111.1">
    <property type="nucleotide sequence ID" value="NC_029971.1"/>
</dbReference>
<feature type="domain" description="RNA polymerase N-terminal" evidence="15">
    <location>
        <begin position="262"/>
        <end position="543"/>
    </location>
</feature>
<dbReference type="HAMAP" id="MF_01323">
    <property type="entry name" value="RNApol_bact_RpoC1"/>
    <property type="match status" value="1"/>
</dbReference>
<evidence type="ECO:0000256" key="9">
    <source>
        <dbReference type="ARBA" id="ARBA00022833"/>
    </source>
</evidence>
<dbReference type="InterPro" id="IPR044893">
    <property type="entry name" value="RNA_pol_Rpb1_clamp_domain"/>
</dbReference>
<dbReference type="SMART" id="SM00663">
    <property type="entry name" value="RPOLA_N"/>
    <property type="match status" value="1"/>
</dbReference>
<keyword evidence="4" id="KW-0150">Chloroplast</keyword>
<dbReference type="InterPro" id="IPR042102">
    <property type="entry name" value="RNA_pol_Rpb1_3_sf"/>
</dbReference>
<evidence type="ECO:0000256" key="10">
    <source>
        <dbReference type="ARBA" id="ARBA00022842"/>
    </source>
</evidence>